<gene>
    <name evidence="1" type="ORF">ATANTOWER_011641</name>
</gene>
<proteinExistence type="predicted"/>
<dbReference type="EMBL" id="JAHUTI010091027">
    <property type="protein sequence ID" value="MED6261901.1"/>
    <property type="molecule type" value="Genomic_DNA"/>
</dbReference>
<accession>A0ABU7CIE5</accession>
<evidence type="ECO:0000313" key="1">
    <source>
        <dbReference type="EMBL" id="MED6261901.1"/>
    </source>
</evidence>
<dbReference type="Proteomes" id="UP001345963">
    <property type="component" value="Unassembled WGS sequence"/>
</dbReference>
<sequence>MLKCKVGSFSCCLGFTSLLLLLQISAANNAFWIRLLMMLHESVAHDSADLKLIAGFPSPIRTTSTIFPWITSFSSLLCPDSFAVVSELPELICSSSQVLVSCSSNRHRQRYHLGRCTQTNRQPLDHKHDYSKRWSLNSCRSAATGCFMLLQRLFKEN</sequence>
<organism evidence="1 2">
    <name type="scientific">Ataeniobius toweri</name>
    <dbReference type="NCBI Taxonomy" id="208326"/>
    <lineage>
        <taxon>Eukaryota</taxon>
        <taxon>Metazoa</taxon>
        <taxon>Chordata</taxon>
        <taxon>Craniata</taxon>
        <taxon>Vertebrata</taxon>
        <taxon>Euteleostomi</taxon>
        <taxon>Actinopterygii</taxon>
        <taxon>Neopterygii</taxon>
        <taxon>Teleostei</taxon>
        <taxon>Neoteleostei</taxon>
        <taxon>Acanthomorphata</taxon>
        <taxon>Ovalentaria</taxon>
        <taxon>Atherinomorphae</taxon>
        <taxon>Cyprinodontiformes</taxon>
        <taxon>Goodeidae</taxon>
        <taxon>Ataeniobius</taxon>
    </lineage>
</organism>
<keyword evidence="2" id="KW-1185">Reference proteome</keyword>
<name>A0ABU7CIE5_9TELE</name>
<protein>
    <recommendedName>
        <fullName evidence="3">Secreted protein</fullName>
    </recommendedName>
</protein>
<reference evidence="1 2" key="1">
    <citation type="submission" date="2021-07" db="EMBL/GenBank/DDBJ databases">
        <authorList>
            <person name="Palmer J.M."/>
        </authorList>
    </citation>
    <scope>NUCLEOTIDE SEQUENCE [LARGE SCALE GENOMIC DNA]</scope>
    <source>
        <strain evidence="1 2">AT_MEX2019</strain>
        <tissue evidence="1">Muscle</tissue>
    </source>
</reference>
<evidence type="ECO:0000313" key="2">
    <source>
        <dbReference type="Proteomes" id="UP001345963"/>
    </source>
</evidence>
<comment type="caution">
    <text evidence="1">The sequence shown here is derived from an EMBL/GenBank/DDBJ whole genome shotgun (WGS) entry which is preliminary data.</text>
</comment>
<evidence type="ECO:0008006" key="3">
    <source>
        <dbReference type="Google" id="ProtNLM"/>
    </source>
</evidence>